<gene>
    <name evidence="1" type="ORF">GSOID_T00012818001</name>
</gene>
<dbReference type="InParanoid" id="E4XJL9"/>
<evidence type="ECO:0000313" key="1">
    <source>
        <dbReference type="EMBL" id="CBY10662.1"/>
    </source>
</evidence>
<accession>E4XJL9</accession>
<dbReference type="EMBL" id="FN653061">
    <property type="protein sequence ID" value="CBY10662.1"/>
    <property type="molecule type" value="Genomic_DNA"/>
</dbReference>
<proteinExistence type="predicted"/>
<reference evidence="1" key="1">
    <citation type="journal article" date="2010" name="Science">
        <title>Plasticity of animal genome architecture unmasked by rapid evolution of a pelagic tunicate.</title>
        <authorList>
            <person name="Denoeud F."/>
            <person name="Henriet S."/>
            <person name="Mungpakdee S."/>
            <person name="Aury J.M."/>
            <person name="Da Silva C."/>
            <person name="Brinkmann H."/>
            <person name="Mikhaleva J."/>
            <person name="Olsen L.C."/>
            <person name="Jubin C."/>
            <person name="Canestro C."/>
            <person name="Bouquet J.M."/>
            <person name="Danks G."/>
            <person name="Poulain J."/>
            <person name="Campsteijn C."/>
            <person name="Adamski M."/>
            <person name="Cross I."/>
            <person name="Yadetie F."/>
            <person name="Muffato M."/>
            <person name="Louis A."/>
            <person name="Butcher S."/>
            <person name="Tsagkogeorga G."/>
            <person name="Konrad A."/>
            <person name="Singh S."/>
            <person name="Jensen M.F."/>
            <person name="Cong E.H."/>
            <person name="Eikeseth-Otteraa H."/>
            <person name="Noel B."/>
            <person name="Anthouard V."/>
            <person name="Porcel B.M."/>
            <person name="Kachouri-Lafond R."/>
            <person name="Nishino A."/>
            <person name="Ugolini M."/>
            <person name="Chourrout P."/>
            <person name="Nishida H."/>
            <person name="Aasland R."/>
            <person name="Huzurbazar S."/>
            <person name="Westhof E."/>
            <person name="Delsuc F."/>
            <person name="Lehrach H."/>
            <person name="Reinhardt R."/>
            <person name="Weissenbach J."/>
            <person name="Roy S.W."/>
            <person name="Artiguenave F."/>
            <person name="Postlethwait J.H."/>
            <person name="Manak J.R."/>
            <person name="Thompson E.M."/>
            <person name="Jaillon O."/>
            <person name="Du Pasquier L."/>
            <person name="Boudinot P."/>
            <person name="Liberles D.A."/>
            <person name="Volff J.N."/>
            <person name="Philippe H."/>
            <person name="Lenhard B."/>
            <person name="Roest Crollius H."/>
            <person name="Wincker P."/>
            <person name="Chourrout D."/>
        </authorList>
    </citation>
    <scope>NUCLEOTIDE SEQUENCE [LARGE SCALE GENOMIC DNA]</scope>
</reference>
<sequence>MSSLISATADLISLKAIFGWEPRSSAIFRLLKTASEPCLNWQGAYFKPITASVTVSRSQAEGANPASDHREIHPLQNRTFLKRENSNLKKREI</sequence>
<keyword evidence="2" id="KW-1185">Reference proteome</keyword>
<dbReference type="Proteomes" id="UP000001307">
    <property type="component" value="Unassembled WGS sequence"/>
</dbReference>
<evidence type="ECO:0000313" key="2">
    <source>
        <dbReference type="Proteomes" id="UP000001307"/>
    </source>
</evidence>
<name>E4XJL9_OIKDI</name>
<protein>
    <submittedName>
        <fullName evidence="1">Uncharacterized protein</fullName>
    </submittedName>
</protein>
<organism evidence="1">
    <name type="scientific">Oikopleura dioica</name>
    <name type="common">Tunicate</name>
    <dbReference type="NCBI Taxonomy" id="34765"/>
    <lineage>
        <taxon>Eukaryota</taxon>
        <taxon>Metazoa</taxon>
        <taxon>Chordata</taxon>
        <taxon>Tunicata</taxon>
        <taxon>Appendicularia</taxon>
        <taxon>Copelata</taxon>
        <taxon>Oikopleuridae</taxon>
        <taxon>Oikopleura</taxon>
    </lineage>
</organism>
<dbReference type="AlphaFoldDB" id="E4XJL9"/>